<feature type="compositionally biased region" description="Pro residues" evidence="1">
    <location>
        <begin position="345"/>
        <end position="356"/>
    </location>
</feature>
<accession>A0A6C2YMJ5</accession>
<dbReference type="AlphaFoldDB" id="A0A6C2YMJ5"/>
<evidence type="ECO:0000256" key="1">
    <source>
        <dbReference type="SAM" id="MobiDB-lite"/>
    </source>
</evidence>
<feature type="compositionally biased region" description="Basic and acidic residues" evidence="1">
    <location>
        <begin position="361"/>
        <end position="370"/>
    </location>
</feature>
<evidence type="ECO:0008006" key="4">
    <source>
        <dbReference type="Google" id="ProtNLM"/>
    </source>
</evidence>
<dbReference type="KEGG" id="tim:GMBLW1_14190"/>
<feature type="compositionally biased region" description="Basic and acidic residues" evidence="1">
    <location>
        <begin position="400"/>
        <end position="414"/>
    </location>
</feature>
<organism evidence="2">
    <name type="scientific">Tuwongella immobilis</name>
    <dbReference type="NCBI Taxonomy" id="692036"/>
    <lineage>
        <taxon>Bacteria</taxon>
        <taxon>Pseudomonadati</taxon>
        <taxon>Planctomycetota</taxon>
        <taxon>Planctomycetia</taxon>
        <taxon>Gemmatales</taxon>
        <taxon>Gemmataceae</taxon>
        <taxon>Tuwongella</taxon>
    </lineage>
</organism>
<reference evidence="2" key="1">
    <citation type="submission" date="2019-04" db="EMBL/GenBank/DDBJ databases">
        <authorList>
            <consortium name="Science for Life Laboratories"/>
        </authorList>
    </citation>
    <scope>NUCLEOTIDE SEQUENCE</scope>
    <source>
        <strain evidence="2">MBLW1</strain>
    </source>
</reference>
<evidence type="ECO:0000313" key="2">
    <source>
        <dbReference type="EMBL" id="VIP02541.1"/>
    </source>
</evidence>
<dbReference type="SUPFAM" id="SSF53300">
    <property type="entry name" value="vWA-like"/>
    <property type="match status" value="1"/>
</dbReference>
<protein>
    <recommendedName>
        <fullName evidence="4">VWFA domain-containing protein</fullName>
    </recommendedName>
</protein>
<dbReference type="EMBL" id="LR593887">
    <property type="protein sequence ID" value="VTS01712.1"/>
    <property type="molecule type" value="Genomic_DNA"/>
</dbReference>
<proteinExistence type="predicted"/>
<sequence length="414" mass="44289">MAQLKRVVDPFGEVNVNPGRPGQTAVRATVLMEPHREGAQTGIALDGSGSMSALYGGGGGGISVSAIFRANRPSTPNELSPVAQRICAYLARKIDADQGTTCIYWATGPAGSQIEEIGDLTAAQAESHLFGPPKNFGTGTQLLPAVRYFVERFADAPWGFYVFLTDGELHDLDEVKAYTRQLARDIAAGRRKPLKLVLVGLGDSVNERQMSELDDLDTGTNIDLWDHKLARELRVLEQIFAEVVDRNARIAPTGRVRLPNGEVVREFPTGVPAMLEFDVPTGTPYFTLELPQGQIHQGLSETATVPETTFGKAAIQTVSTTTAPAPATEPATEPDDGIRLEMDPAAPPAATPPPAAPAAKPIKEGKRNLDVADQLAKGSKKESGEDLGDMSGLDFDLDTDDKSGNDFDFGEPKK</sequence>
<dbReference type="RefSeq" id="WP_162657707.1">
    <property type="nucleotide sequence ID" value="NZ_LR593887.1"/>
</dbReference>
<dbReference type="InParanoid" id="A0A6C2YMJ5"/>
<feature type="region of interest" description="Disordered" evidence="1">
    <location>
        <begin position="318"/>
        <end position="414"/>
    </location>
</feature>
<dbReference type="EMBL" id="LR586016">
    <property type="protein sequence ID" value="VIP02541.1"/>
    <property type="molecule type" value="Genomic_DNA"/>
</dbReference>
<evidence type="ECO:0000313" key="3">
    <source>
        <dbReference type="Proteomes" id="UP000464378"/>
    </source>
</evidence>
<keyword evidence="3" id="KW-1185">Reference proteome</keyword>
<feature type="compositionally biased region" description="Low complexity" evidence="1">
    <location>
        <begin position="320"/>
        <end position="331"/>
    </location>
</feature>
<gene>
    <name evidence="2" type="ORF">GMBLW1_14190</name>
</gene>
<dbReference type="Proteomes" id="UP000464378">
    <property type="component" value="Chromosome"/>
</dbReference>
<name>A0A6C2YMJ5_9BACT</name>
<dbReference type="InterPro" id="IPR036465">
    <property type="entry name" value="vWFA_dom_sf"/>
</dbReference>